<proteinExistence type="predicted"/>
<keyword evidence="3" id="KW-1185">Reference proteome</keyword>
<sequence length="172" mass="18520">MLPFLFAAAWTPYTRLRPVNCVALPPTRIVSRQPSDRVDSLVLYGDVGVLIGYGVVQASVDNLLLPIALAQPELFTQNQPVLAAQWQGLALAGLWVLITLSIKGYSPRATRSLPSREALIPLVAAWLGSTAALLLCFSVLGLPLEAELEFALGSATVIGGWRWLYSLGLPLI</sequence>
<feature type="transmembrane region" description="Helical" evidence="1">
    <location>
        <begin position="119"/>
        <end position="144"/>
    </location>
</feature>
<name>A0AB34J476_PRYPA</name>
<dbReference type="EMBL" id="JBGBPQ010000014">
    <property type="protein sequence ID" value="KAL1511510.1"/>
    <property type="molecule type" value="Genomic_DNA"/>
</dbReference>
<comment type="caution">
    <text evidence="2">The sequence shown here is derived from an EMBL/GenBank/DDBJ whole genome shotgun (WGS) entry which is preliminary data.</text>
</comment>
<evidence type="ECO:0000256" key="1">
    <source>
        <dbReference type="SAM" id="Phobius"/>
    </source>
</evidence>
<keyword evidence="1" id="KW-1133">Transmembrane helix</keyword>
<protein>
    <submittedName>
        <fullName evidence="2">Uncharacterized protein</fullName>
    </submittedName>
</protein>
<accession>A0AB34J476</accession>
<reference evidence="2 3" key="1">
    <citation type="journal article" date="2024" name="Science">
        <title>Giant polyketide synthase enzymes in the biosynthesis of giant marine polyether toxins.</title>
        <authorList>
            <person name="Fallon T.R."/>
            <person name="Shende V.V."/>
            <person name="Wierzbicki I.H."/>
            <person name="Pendleton A.L."/>
            <person name="Watervoot N.F."/>
            <person name="Auber R.P."/>
            <person name="Gonzalez D.J."/>
            <person name="Wisecaver J.H."/>
            <person name="Moore B.S."/>
        </authorList>
    </citation>
    <scope>NUCLEOTIDE SEQUENCE [LARGE SCALE GENOMIC DNA]</scope>
    <source>
        <strain evidence="2 3">12B1</strain>
    </source>
</reference>
<keyword evidence="1" id="KW-0812">Transmembrane</keyword>
<dbReference type="AlphaFoldDB" id="A0AB34J476"/>
<dbReference type="Proteomes" id="UP001515480">
    <property type="component" value="Unassembled WGS sequence"/>
</dbReference>
<organism evidence="2 3">
    <name type="scientific">Prymnesium parvum</name>
    <name type="common">Toxic golden alga</name>
    <dbReference type="NCBI Taxonomy" id="97485"/>
    <lineage>
        <taxon>Eukaryota</taxon>
        <taxon>Haptista</taxon>
        <taxon>Haptophyta</taxon>
        <taxon>Prymnesiophyceae</taxon>
        <taxon>Prymnesiales</taxon>
        <taxon>Prymnesiaceae</taxon>
        <taxon>Prymnesium</taxon>
    </lineage>
</organism>
<feature type="transmembrane region" description="Helical" evidence="1">
    <location>
        <begin position="80"/>
        <end position="98"/>
    </location>
</feature>
<evidence type="ECO:0000313" key="3">
    <source>
        <dbReference type="Proteomes" id="UP001515480"/>
    </source>
</evidence>
<keyword evidence="1" id="KW-0472">Membrane</keyword>
<evidence type="ECO:0000313" key="2">
    <source>
        <dbReference type="EMBL" id="KAL1511510.1"/>
    </source>
</evidence>
<gene>
    <name evidence="2" type="ORF">AB1Y20_006306</name>
</gene>